<comment type="caution">
    <text evidence="3">The sequence shown here is derived from an EMBL/GenBank/DDBJ whole genome shotgun (WGS) entry which is preliminary data.</text>
</comment>
<feature type="signal peptide" evidence="1">
    <location>
        <begin position="1"/>
        <end position="31"/>
    </location>
</feature>
<keyword evidence="1" id="KW-0732">Signal</keyword>
<dbReference type="RefSeq" id="WP_324696418.1">
    <property type="nucleotide sequence ID" value="NZ_JAYMYJ010000125.1"/>
</dbReference>
<dbReference type="Gene3D" id="1.10.530.10">
    <property type="match status" value="1"/>
</dbReference>
<accession>A0ABU6CZH6</accession>
<dbReference type="InterPro" id="IPR008258">
    <property type="entry name" value="Transglycosylase_SLT_dom_1"/>
</dbReference>
<dbReference type="EMBL" id="JAYMYJ010000125">
    <property type="protein sequence ID" value="MEB4592241.1"/>
    <property type="molecule type" value="Genomic_DNA"/>
</dbReference>
<evidence type="ECO:0000313" key="4">
    <source>
        <dbReference type="Proteomes" id="UP001308005"/>
    </source>
</evidence>
<protein>
    <submittedName>
        <fullName evidence="3">Transglycosylase SLT domain-containing protein</fullName>
    </submittedName>
</protein>
<feature type="chain" id="PRO_5047495505" evidence="1">
    <location>
        <begin position="32"/>
        <end position="278"/>
    </location>
</feature>
<evidence type="ECO:0000313" key="3">
    <source>
        <dbReference type="EMBL" id="MEB4592241.1"/>
    </source>
</evidence>
<name>A0ABU6CZH6_9GAMM</name>
<dbReference type="SUPFAM" id="SSF53955">
    <property type="entry name" value="Lysozyme-like"/>
    <property type="match status" value="1"/>
</dbReference>
<feature type="domain" description="Transglycosylase SLT" evidence="2">
    <location>
        <begin position="108"/>
        <end position="231"/>
    </location>
</feature>
<dbReference type="InterPro" id="IPR023346">
    <property type="entry name" value="Lysozyme-like_dom_sf"/>
</dbReference>
<reference evidence="4" key="1">
    <citation type="submission" date="2023-07" db="EMBL/GenBank/DDBJ databases">
        <title>The carbon used by Thiothrix.</title>
        <authorList>
            <person name="Chen L."/>
        </authorList>
    </citation>
    <scope>NUCLEOTIDE SEQUENCE [LARGE SCALE GENOMIC DNA]</scope>
</reference>
<evidence type="ECO:0000256" key="1">
    <source>
        <dbReference type="SAM" id="SignalP"/>
    </source>
</evidence>
<gene>
    <name evidence="3" type="ORF">VSS37_14715</name>
</gene>
<keyword evidence="4" id="KW-1185">Reference proteome</keyword>
<dbReference type="Proteomes" id="UP001308005">
    <property type="component" value="Unassembled WGS sequence"/>
</dbReference>
<proteinExistence type="predicted"/>
<organism evidence="3 4">
    <name type="scientific">Candidatus Thiothrix phosphatis</name>
    <dbReference type="NCBI Taxonomy" id="3112415"/>
    <lineage>
        <taxon>Bacteria</taxon>
        <taxon>Pseudomonadati</taxon>
        <taxon>Pseudomonadota</taxon>
        <taxon>Gammaproteobacteria</taxon>
        <taxon>Thiotrichales</taxon>
        <taxon>Thiotrichaceae</taxon>
        <taxon>Thiothrix</taxon>
    </lineage>
</organism>
<sequence>MLPGISVLRRFARRLPMTLCVALLLVGGAHANEPVGYKAAYKVVGKPSLKTQADKQHALFDYFLNNALHGKGKQDFEKVAKQVKNKITWRDDDGKNAYDEAFVRSYAFARTLDLQGMPDTIMLIPCMESQWHGKKGRKSADYGYWQLTPEVLREIQALDYVPAAVKKADINQLRADATLSTRAAQAHLHRYHFYFAKVAGFGESDAWLLTFTAFNWGAGNVKRMLAEMAAQGVKADFSSFYHHLYAVHRKNPGDRSLKAAVEYVPSLWNIAQLVKESR</sequence>
<dbReference type="Pfam" id="PF01464">
    <property type="entry name" value="SLT"/>
    <property type="match status" value="1"/>
</dbReference>
<evidence type="ECO:0000259" key="2">
    <source>
        <dbReference type="Pfam" id="PF01464"/>
    </source>
</evidence>